<dbReference type="InterPro" id="IPR008927">
    <property type="entry name" value="6-PGluconate_DH-like_C_sf"/>
</dbReference>
<name>A0ABP9D2M8_9BACT</name>
<feature type="domain" description="Putative oxidoreductase/dehydrogenase Rossmann-like" evidence="1">
    <location>
        <begin position="24"/>
        <end position="131"/>
    </location>
</feature>
<organism evidence="3 4">
    <name type="scientific">Algivirga pacifica</name>
    <dbReference type="NCBI Taxonomy" id="1162670"/>
    <lineage>
        <taxon>Bacteria</taxon>
        <taxon>Pseudomonadati</taxon>
        <taxon>Bacteroidota</taxon>
        <taxon>Cytophagia</taxon>
        <taxon>Cytophagales</taxon>
        <taxon>Flammeovirgaceae</taxon>
        <taxon>Algivirga</taxon>
    </lineage>
</organism>
<sequence length="285" mass="32032">MSRFFEKLQDQLSDYLYQLTTNIIEKPLKKVVLIGAGNVAWHMAPALEEQGFSIEKVYSRSVENAEKLCEQLYDAVPIASLDFRESEAQLFIIAVSDTAIEKIARQLQLPSQDTIVVHTSGAMGTESLKEVEGAYGVLYPLQTFSKSKKVDFKKIPICIDASTQEALDQVAEVAYALSKQVYHLSSEERRKLHVAAVLSCNFTNHFLRLAKGIMEVNGMHFEMLEPLIRETIDKAFTIGPENAQTGPAVRGDVETMNKHLLELSGDEKIQDLYKLISENIMEMKN</sequence>
<dbReference type="Gene3D" id="1.10.1040.20">
    <property type="entry name" value="ProC-like, C-terminal domain"/>
    <property type="match status" value="1"/>
</dbReference>
<dbReference type="EMBL" id="BAABJX010000007">
    <property type="protein sequence ID" value="GAA4822701.1"/>
    <property type="molecule type" value="Genomic_DNA"/>
</dbReference>
<feature type="domain" description="DUF2520" evidence="2">
    <location>
        <begin position="155"/>
        <end position="279"/>
    </location>
</feature>
<dbReference type="InterPro" id="IPR018931">
    <property type="entry name" value="DUF2520"/>
</dbReference>
<reference evidence="4" key="1">
    <citation type="journal article" date="2019" name="Int. J. Syst. Evol. Microbiol.">
        <title>The Global Catalogue of Microorganisms (GCM) 10K type strain sequencing project: providing services to taxonomists for standard genome sequencing and annotation.</title>
        <authorList>
            <consortium name="The Broad Institute Genomics Platform"/>
            <consortium name="The Broad Institute Genome Sequencing Center for Infectious Disease"/>
            <person name="Wu L."/>
            <person name="Ma J."/>
        </authorList>
    </citation>
    <scope>NUCLEOTIDE SEQUENCE [LARGE SCALE GENOMIC DNA]</scope>
    <source>
        <strain evidence="4">JCM 18326</strain>
    </source>
</reference>
<dbReference type="SUPFAM" id="SSF48179">
    <property type="entry name" value="6-phosphogluconate dehydrogenase C-terminal domain-like"/>
    <property type="match status" value="1"/>
</dbReference>
<dbReference type="RefSeq" id="WP_345368736.1">
    <property type="nucleotide sequence ID" value="NZ_BAABJX010000007.1"/>
</dbReference>
<dbReference type="Proteomes" id="UP001500298">
    <property type="component" value="Unassembled WGS sequence"/>
</dbReference>
<dbReference type="Gene3D" id="3.40.50.720">
    <property type="entry name" value="NAD(P)-binding Rossmann-like Domain"/>
    <property type="match status" value="1"/>
</dbReference>
<evidence type="ECO:0000259" key="1">
    <source>
        <dbReference type="Pfam" id="PF10727"/>
    </source>
</evidence>
<protein>
    <submittedName>
        <fullName evidence="3">DUF2520 domain-containing protein</fullName>
    </submittedName>
</protein>
<dbReference type="PANTHER" id="PTHR40459:SF1">
    <property type="entry name" value="CONSERVED HYPOTHETICAL ALANINE AND LEUCINE RICH PROTEIN"/>
    <property type="match status" value="1"/>
</dbReference>
<evidence type="ECO:0000313" key="3">
    <source>
        <dbReference type="EMBL" id="GAA4822701.1"/>
    </source>
</evidence>
<keyword evidence="4" id="KW-1185">Reference proteome</keyword>
<dbReference type="InterPro" id="IPR037108">
    <property type="entry name" value="TM1727-like_C_sf"/>
</dbReference>
<comment type="caution">
    <text evidence="3">The sequence shown here is derived from an EMBL/GenBank/DDBJ whole genome shotgun (WGS) entry which is preliminary data.</text>
</comment>
<dbReference type="Pfam" id="PF10728">
    <property type="entry name" value="DUF2520"/>
    <property type="match status" value="1"/>
</dbReference>
<evidence type="ECO:0000259" key="2">
    <source>
        <dbReference type="Pfam" id="PF10728"/>
    </source>
</evidence>
<evidence type="ECO:0000313" key="4">
    <source>
        <dbReference type="Proteomes" id="UP001500298"/>
    </source>
</evidence>
<dbReference type="SUPFAM" id="SSF51735">
    <property type="entry name" value="NAD(P)-binding Rossmann-fold domains"/>
    <property type="match status" value="1"/>
</dbReference>
<dbReference type="InterPro" id="IPR036291">
    <property type="entry name" value="NAD(P)-bd_dom_sf"/>
</dbReference>
<proteinExistence type="predicted"/>
<dbReference type="Pfam" id="PF10727">
    <property type="entry name" value="Rossmann-like"/>
    <property type="match status" value="1"/>
</dbReference>
<dbReference type="InterPro" id="IPR019665">
    <property type="entry name" value="OxRdtase/DH_put_Rossmann_dom"/>
</dbReference>
<dbReference type="PANTHER" id="PTHR40459">
    <property type="entry name" value="CONSERVED HYPOTHETICAL ALANINE AND LEUCINE RICH PROTEIN"/>
    <property type="match status" value="1"/>
</dbReference>
<accession>A0ABP9D2M8</accession>
<gene>
    <name evidence="3" type="ORF">GCM10023331_03810</name>
</gene>